<keyword evidence="1" id="KW-0602">Photosynthesis</keyword>
<keyword evidence="2" id="KW-0143">Chaperone</keyword>
<reference evidence="5" key="1">
    <citation type="submission" date="2017-08" db="EMBL/GenBank/DDBJ databases">
        <authorList>
            <person name="Polle J.E."/>
            <person name="Barry K."/>
            <person name="Cushman J."/>
            <person name="Schmutz J."/>
            <person name="Tran D."/>
            <person name="Hathwaick L.T."/>
            <person name="Yim W.C."/>
            <person name="Jenkins J."/>
            <person name="Mckie-Krisberg Z.M."/>
            <person name="Prochnik S."/>
            <person name="Lindquist E."/>
            <person name="Dockter R.B."/>
            <person name="Adam C."/>
            <person name="Molina H."/>
            <person name="Bunkerborg J."/>
            <person name="Jin E."/>
            <person name="Buchheim M."/>
            <person name="Magnuson J."/>
        </authorList>
    </citation>
    <scope>NUCLEOTIDE SEQUENCE</scope>
    <source>
        <strain evidence="5">CCAP 19/18</strain>
    </source>
</reference>
<feature type="compositionally biased region" description="Low complexity" evidence="4">
    <location>
        <begin position="191"/>
        <end position="207"/>
    </location>
</feature>
<dbReference type="EMBL" id="MU069529">
    <property type="protein sequence ID" value="KAF5839909.1"/>
    <property type="molecule type" value="Genomic_DNA"/>
</dbReference>
<dbReference type="InterPro" id="IPR038052">
    <property type="entry name" value="Chaperonin_RbcX_sf"/>
</dbReference>
<organism evidence="5 6">
    <name type="scientific">Dunaliella salina</name>
    <name type="common">Green alga</name>
    <name type="synonym">Protococcus salinus</name>
    <dbReference type="NCBI Taxonomy" id="3046"/>
    <lineage>
        <taxon>Eukaryota</taxon>
        <taxon>Viridiplantae</taxon>
        <taxon>Chlorophyta</taxon>
        <taxon>core chlorophytes</taxon>
        <taxon>Chlorophyceae</taxon>
        <taxon>CS clade</taxon>
        <taxon>Chlamydomonadales</taxon>
        <taxon>Dunaliellaceae</taxon>
        <taxon>Dunaliella</taxon>
    </lineage>
</organism>
<dbReference type="SUPFAM" id="SSF158615">
    <property type="entry name" value="RbcX-like"/>
    <property type="match status" value="1"/>
</dbReference>
<dbReference type="Pfam" id="PF02341">
    <property type="entry name" value="RbcX"/>
    <property type="match status" value="1"/>
</dbReference>
<protein>
    <recommendedName>
        <fullName evidence="7">Encoded protein</fullName>
    </recommendedName>
</protein>
<evidence type="ECO:0008006" key="7">
    <source>
        <dbReference type="Google" id="ProtNLM"/>
    </source>
</evidence>
<dbReference type="Proteomes" id="UP000815325">
    <property type="component" value="Unassembled WGS sequence"/>
</dbReference>
<proteinExistence type="predicted"/>
<dbReference type="PANTHER" id="PTHR33791">
    <property type="entry name" value="CHAPERONIN-LIKE RBCX PROTEIN 1, CHLOROPLASTIC"/>
    <property type="match status" value="1"/>
</dbReference>
<comment type="caution">
    <text evidence="5">The sequence shown here is derived from an EMBL/GenBank/DDBJ whole genome shotgun (WGS) entry which is preliminary data.</text>
</comment>
<evidence type="ECO:0000313" key="5">
    <source>
        <dbReference type="EMBL" id="KAF5839909.1"/>
    </source>
</evidence>
<name>A0ABQ7GZA2_DUNSA</name>
<keyword evidence="6" id="KW-1185">Reference proteome</keyword>
<feature type="region of interest" description="Disordered" evidence="4">
    <location>
        <begin position="191"/>
        <end position="224"/>
    </location>
</feature>
<evidence type="ECO:0000256" key="2">
    <source>
        <dbReference type="ARBA" id="ARBA00023186"/>
    </source>
</evidence>
<evidence type="ECO:0000256" key="1">
    <source>
        <dbReference type="ARBA" id="ARBA00022531"/>
    </source>
</evidence>
<evidence type="ECO:0000256" key="4">
    <source>
        <dbReference type="SAM" id="MobiDB-lite"/>
    </source>
</evidence>
<keyword evidence="3" id="KW-0120">Carbon dioxide fixation</keyword>
<dbReference type="PANTHER" id="PTHR33791:SF1">
    <property type="entry name" value="RUBISCO CHAPERONE RBCX"/>
    <property type="match status" value="1"/>
</dbReference>
<gene>
    <name evidence="5" type="ORF">DUNSADRAFT_18323</name>
</gene>
<accession>A0ABQ7GZA2</accession>
<sequence length="224" mass="24419">MKENLPHVSMILSSLFATPNPKCGIFQGSTKDLLDRSKRGKGTTVTLRREDWTRRARGSRVIVQSEKQYVPFGGRSPEAVAAAALNRLFTFAAARIVLAQLEGSGSRGALGAYNKPGFDALSAQLEEKIEDADEWVQRLMQKDAGIALRLMDVRLAYAKEDFEWDVLRNIAIRDLNKGSMAIMKKTAAASFAANAEEPSTSRQTQDDSSSDEPPRGSGSSPPTA</sequence>
<dbReference type="InterPro" id="IPR003435">
    <property type="entry name" value="Chaperonin_RcbX"/>
</dbReference>
<dbReference type="Gene3D" id="1.10.1200.210">
    <property type="entry name" value="Chaperonin-like RbcX"/>
    <property type="match status" value="1"/>
</dbReference>
<evidence type="ECO:0000313" key="6">
    <source>
        <dbReference type="Proteomes" id="UP000815325"/>
    </source>
</evidence>
<evidence type="ECO:0000256" key="3">
    <source>
        <dbReference type="ARBA" id="ARBA00023300"/>
    </source>
</evidence>